<dbReference type="GO" id="GO:0000287">
    <property type="term" value="F:magnesium ion binding"/>
    <property type="evidence" value="ECO:0007669"/>
    <property type="project" value="UniProtKB-UniRule"/>
</dbReference>
<reference evidence="14" key="1">
    <citation type="submission" date="2021-08" db="EMBL/GenBank/DDBJ databases">
        <title>Comparative analyses of Brucepasteria parasyntrophica and Teretinema zuelzerae.</title>
        <authorList>
            <person name="Song Y."/>
            <person name="Brune A."/>
        </authorList>
    </citation>
    <scope>NUCLEOTIDE SEQUENCE</scope>
    <source>
        <strain evidence="14">DSM 1903</strain>
    </source>
</reference>
<dbReference type="Gene3D" id="3.40.1030.10">
    <property type="entry name" value="Nucleoside phosphorylase/phosphoribosyltransferase catalytic domain"/>
    <property type="match status" value="1"/>
</dbReference>
<dbReference type="CDD" id="cd01743">
    <property type="entry name" value="GATase1_Anthranilate_Synthase"/>
    <property type="match status" value="1"/>
</dbReference>
<dbReference type="InterPro" id="IPR017926">
    <property type="entry name" value="GATASE"/>
</dbReference>
<dbReference type="PANTHER" id="PTHR43285">
    <property type="entry name" value="ANTHRANILATE PHOSPHORIBOSYLTRANSFERASE"/>
    <property type="match status" value="1"/>
</dbReference>
<comment type="subunit">
    <text evidence="10">Homodimer.</text>
</comment>
<dbReference type="InterPro" id="IPR005940">
    <property type="entry name" value="Anthranilate_Pribosyl_Tfrase"/>
</dbReference>
<feature type="binding site" evidence="10">
    <location>
        <position position="358"/>
    </location>
    <ligand>
        <name>anthranilate</name>
        <dbReference type="ChEBI" id="CHEBI:16567"/>
        <label>2</label>
    </ligand>
</feature>
<keyword evidence="2 10" id="KW-0028">Amino-acid biosynthesis</keyword>
<evidence type="ECO:0000259" key="11">
    <source>
        <dbReference type="Pfam" id="PF00117"/>
    </source>
</evidence>
<comment type="similarity">
    <text evidence="9">In the C-terminal section; belongs to the anthranilate phosphoribosyltransferase family.</text>
</comment>
<feature type="binding site" evidence="10">
    <location>
        <position position="417"/>
    </location>
    <ligand>
        <name>Mg(2+)</name>
        <dbReference type="ChEBI" id="CHEBI:18420"/>
        <label>2</label>
    </ligand>
</feature>
<feature type="binding site" evidence="10">
    <location>
        <position position="418"/>
    </location>
    <ligand>
        <name>Mg(2+)</name>
        <dbReference type="ChEBI" id="CHEBI:18420"/>
        <label>1</label>
    </ligand>
</feature>
<comment type="caution">
    <text evidence="10">Lacks conserved residue(s) required for the propagation of feature annotation.</text>
</comment>
<dbReference type="HAMAP" id="MF_00211">
    <property type="entry name" value="TrpD"/>
    <property type="match status" value="1"/>
</dbReference>
<sequence>MIVLIDNYDSFTYNVYQYLARLSPEEIRVVRNDEATVAEIAALNPSRLVISPGPGRPENAGISVEALRYFAGKIPILGVCLGHQAIGYAFGGTIVGAKFIKHGIAEEMTLDGKGVFRTVGKKGTFTRYHSLVIEESSLPACLEVTARAADGDIMGVRHTEFDIEGVQFHPESIAATQGEAVLKAFLSYRREGLNFSAVLSSLMEGKDMSREEAEIFMEDLTEGSLDERQTSAILTAISSKGPAASEIAGCASVLCRKKKNVPISKDLTDIVGTGGDCLGSFNISSMAALVAAACGVPIAKHGNRAVSSKSGSADFYETLGIKIDIPAEQAARVIEETNFGFLFAPVYHSAMRFAAPVRKLLGVKTIMNLVGPLSNPAGAVYQMLGVYDPKLMKPVAEASRMLGSRRVMVVCSRDGMDEISPCADTAVIEIGEDGVSREYLIHPSDFNIPACTLDDLLGGDAKENVRLAMELLEGKGKSGLLHAVALNAGATVYISGKAKTLREGYERALAAVADGSASAKIEQVREASRG</sequence>
<feature type="binding site" evidence="10">
    <location>
        <position position="303"/>
    </location>
    <ligand>
        <name>anthranilate</name>
        <dbReference type="ChEBI" id="CHEBI:16567"/>
        <label>1</label>
    </ligand>
</feature>
<dbReference type="NCBIfam" id="TIGR01245">
    <property type="entry name" value="trpD"/>
    <property type="match status" value="1"/>
</dbReference>
<protein>
    <recommendedName>
        <fullName evidence="10">Anthranilate phosphoribosyltransferase</fullName>
        <ecNumber evidence="10">2.4.2.18</ecNumber>
    </recommendedName>
</protein>
<dbReference type="InterPro" id="IPR006221">
    <property type="entry name" value="TrpG/PapA_dom"/>
</dbReference>
<keyword evidence="14" id="KW-0456">Lyase</keyword>
<feature type="binding site" evidence="10">
    <location>
        <begin position="275"/>
        <end position="276"/>
    </location>
    <ligand>
        <name>5-phospho-alpha-D-ribose 1-diphosphate</name>
        <dbReference type="ChEBI" id="CHEBI:58017"/>
    </ligand>
</feature>
<dbReference type="RefSeq" id="WP_230753662.1">
    <property type="nucleotide sequence ID" value="NZ_JAINWA010000001.1"/>
</dbReference>
<evidence type="ECO:0000256" key="2">
    <source>
        <dbReference type="ARBA" id="ARBA00022605"/>
    </source>
</evidence>
<dbReference type="NCBIfam" id="TIGR00566">
    <property type="entry name" value="trpG_papA"/>
    <property type="match status" value="1"/>
</dbReference>
<evidence type="ECO:0000259" key="12">
    <source>
        <dbReference type="Pfam" id="PF00591"/>
    </source>
</evidence>
<name>A0AAE3EG30_9SPIR</name>
<dbReference type="SUPFAM" id="SSF52317">
    <property type="entry name" value="Class I glutamine amidotransferase-like"/>
    <property type="match status" value="1"/>
</dbReference>
<dbReference type="EC" id="2.4.2.18" evidence="10"/>
<dbReference type="PROSITE" id="PS51273">
    <property type="entry name" value="GATASE_TYPE_1"/>
    <property type="match status" value="1"/>
</dbReference>
<gene>
    <name evidence="10" type="primary">trpD</name>
    <name evidence="14" type="ORF">K7J14_04575</name>
</gene>
<dbReference type="PRINTS" id="PR00096">
    <property type="entry name" value="GATASE"/>
</dbReference>
<feature type="domain" description="Glycosyl transferase family 3" evidence="12">
    <location>
        <begin position="265"/>
        <end position="517"/>
    </location>
</feature>
<evidence type="ECO:0000259" key="13">
    <source>
        <dbReference type="Pfam" id="PF02885"/>
    </source>
</evidence>
<feature type="binding site" evidence="10">
    <location>
        <begin position="282"/>
        <end position="285"/>
    </location>
    <ligand>
        <name>5-phospho-alpha-D-ribose 1-diphosphate</name>
        <dbReference type="ChEBI" id="CHEBI:58017"/>
    </ligand>
</feature>
<evidence type="ECO:0000256" key="3">
    <source>
        <dbReference type="ARBA" id="ARBA00022676"/>
    </source>
</evidence>
<feature type="binding site" evidence="10">
    <location>
        <position position="284"/>
    </location>
    <ligand>
        <name>Mg(2+)</name>
        <dbReference type="ChEBI" id="CHEBI:18420"/>
        <label>1</label>
    </ligand>
</feature>
<feature type="domain" description="Glutamine amidotransferase" evidence="11">
    <location>
        <begin position="3"/>
        <end position="186"/>
    </location>
</feature>
<proteinExistence type="inferred from homology"/>
<feature type="binding site" evidence="10">
    <location>
        <position position="418"/>
    </location>
    <ligand>
        <name>Mg(2+)</name>
        <dbReference type="ChEBI" id="CHEBI:18420"/>
        <label>2</label>
    </ligand>
</feature>
<comment type="pathway">
    <text evidence="1 10">Amino-acid biosynthesis; L-tryptophan biosynthesis; L-tryptophan from chorismate: step 2/5.</text>
</comment>
<keyword evidence="6" id="KW-0315">Glutamine amidotransferase</keyword>
<evidence type="ECO:0000256" key="5">
    <source>
        <dbReference type="ARBA" id="ARBA00022822"/>
    </source>
</evidence>
<feature type="binding site" evidence="10">
    <location>
        <position position="312"/>
    </location>
    <ligand>
        <name>5-phospho-alpha-D-ribose 1-diphosphate</name>
        <dbReference type="ChEBI" id="CHEBI:58017"/>
    </ligand>
</feature>
<keyword evidence="4 10" id="KW-0808">Transferase</keyword>
<dbReference type="InterPro" id="IPR029062">
    <property type="entry name" value="Class_I_gatase-like"/>
</dbReference>
<feature type="binding site" evidence="10">
    <location>
        <position position="272"/>
    </location>
    <ligand>
        <name>5-phospho-alpha-D-ribose 1-diphosphate</name>
        <dbReference type="ChEBI" id="CHEBI:58017"/>
    </ligand>
</feature>
<comment type="catalytic activity">
    <reaction evidence="8 10">
        <text>N-(5-phospho-beta-D-ribosyl)anthranilate + diphosphate = 5-phospho-alpha-D-ribose 1-diphosphate + anthranilate</text>
        <dbReference type="Rhea" id="RHEA:11768"/>
        <dbReference type="ChEBI" id="CHEBI:16567"/>
        <dbReference type="ChEBI" id="CHEBI:18277"/>
        <dbReference type="ChEBI" id="CHEBI:33019"/>
        <dbReference type="ChEBI" id="CHEBI:58017"/>
        <dbReference type="EC" id="2.4.2.18"/>
    </reaction>
</comment>
<keyword evidence="7 10" id="KW-0057">Aromatic amino acid biosynthesis</keyword>
<evidence type="ECO:0000256" key="9">
    <source>
        <dbReference type="ARBA" id="ARBA00061188"/>
    </source>
</evidence>
<evidence type="ECO:0000256" key="1">
    <source>
        <dbReference type="ARBA" id="ARBA00004907"/>
    </source>
</evidence>
<dbReference type="SUPFAM" id="SSF52418">
    <property type="entry name" value="Nucleoside phosphorylase/phosphoribosyltransferase catalytic domain"/>
    <property type="match status" value="1"/>
</dbReference>
<dbReference type="FunFam" id="3.40.50.880:FF:000003">
    <property type="entry name" value="Anthranilate synthase component II"/>
    <property type="match status" value="1"/>
</dbReference>
<dbReference type="NCBIfam" id="NF011201">
    <property type="entry name" value="PRK14607.1"/>
    <property type="match status" value="1"/>
</dbReference>
<dbReference type="Pfam" id="PF00591">
    <property type="entry name" value="Glycos_transf_3"/>
    <property type="match status" value="1"/>
</dbReference>
<comment type="caution">
    <text evidence="14">The sequence shown here is derived from an EMBL/GenBank/DDBJ whole genome shotgun (WGS) entry which is preliminary data.</text>
</comment>
<evidence type="ECO:0000313" key="15">
    <source>
        <dbReference type="Proteomes" id="UP001198163"/>
    </source>
</evidence>
<keyword evidence="10" id="KW-0460">Magnesium</keyword>
<organism evidence="14 15">
    <name type="scientific">Teretinema zuelzerae</name>
    <dbReference type="NCBI Taxonomy" id="156"/>
    <lineage>
        <taxon>Bacteria</taxon>
        <taxon>Pseudomonadati</taxon>
        <taxon>Spirochaetota</taxon>
        <taxon>Spirochaetia</taxon>
        <taxon>Spirochaetales</taxon>
        <taxon>Treponemataceae</taxon>
        <taxon>Teretinema</taxon>
    </lineage>
</organism>
<evidence type="ECO:0000313" key="14">
    <source>
        <dbReference type="EMBL" id="MCD1653972.1"/>
    </source>
</evidence>
<dbReference type="GO" id="GO:0004048">
    <property type="term" value="F:anthranilate phosphoribosyltransferase activity"/>
    <property type="evidence" value="ECO:0007669"/>
    <property type="project" value="UniProtKB-UniRule"/>
</dbReference>
<comment type="function">
    <text evidence="10">Catalyzes the transfer of the phosphoribosyl group of 5-phosphorylribose-1-pyrophosphate (PRPP) to anthranilate to yield N-(5'-phosphoribosyl)-anthranilate (PRA).</text>
</comment>
<dbReference type="FunFam" id="3.40.1030.10:FF:000002">
    <property type="entry name" value="Anthranilate phosphoribosyltransferase"/>
    <property type="match status" value="1"/>
</dbReference>
<dbReference type="GO" id="GO:0005829">
    <property type="term" value="C:cytosol"/>
    <property type="evidence" value="ECO:0007669"/>
    <property type="project" value="TreeGrafter"/>
</dbReference>
<evidence type="ECO:0000256" key="10">
    <source>
        <dbReference type="HAMAP-Rule" id="MF_00211"/>
    </source>
</evidence>
<dbReference type="InterPro" id="IPR000312">
    <property type="entry name" value="Glycosyl_Trfase_fam3"/>
</dbReference>
<dbReference type="InterPro" id="IPR017459">
    <property type="entry name" value="Glycosyl_Trfase_fam3_N_dom"/>
</dbReference>
<evidence type="ECO:0000256" key="4">
    <source>
        <dbReference type="ARBA" id="ARBA00022679"/>
    </source>
</evidence>
<dbReference type="SUPFAM" id="SSF47648">
    <property type="entry name" value="Nucleoside phosphorylase/phosphoribosyltransferase N-terminal domain"/>
    <property type="match status" value="1"/>
</dbReference>
<dbReference type="PRINTS" id="PR00097">
    <property type="entry name" value="ANTSNTHASEII"/>
</dbReference>
<feature type="domain" description="Glycosyl transferase family 3 N-terminal" evidence="13">
    <location>
        <begin position="198"/>
        <end position="254"/>
    </location>
</feature>
<evidence type="ECO:0000256" key="8">
    <source>
        <dbReference type="ARBA" id="ARBA00052328"/>
    </source>
</evidence>
<dbReference type="InterPro" id="IPR036320">
    <property type="entry name" value="Glycosyl_Trfase_fam3_N_dom_sf"/>
</dbReference>
<dbReference type="Pfam" id="PF00117">
    <property type="entry name" value="GATase"/>
    <property type="match status" value="1"/>
</dbReference>
<dbReference type="GO" id="GO:0016829">
    <property type="term" value="F:lyase activity"/>
    <property type="evidence" value="ECO:0007669"/>
    <property type="project" value="UniProtKB-KW"/>
</dbReference>
<dbReference type="Proteomes" id="UP001198163">
    <property type="component" value="Unassembled WGS sequence"/>
</dbReference>
<keyword evidence="10" id="KW-0479">Metal-binding</keyword>
<evidence type="ECO:0000256" key="7">
    <source>
        <dbReference type="ARBA" id="ARBA00023141"/>
    </source>
</evidence>
<comment type="cofactor">
    <cofactor evidence="10">
        <name>Mg(2+)</name>
        <dbReference type="ChEBI" id="CHEBI:18420"/>
    </cofactor>
    <text evidence="10">Binds 2 magnesium ions per monomer.</text>
</comment>
<accession>A0AAE3EG30</accession>
<keyword evidence="5 10" id="KW-0822">Tryptophan biosynthesis</keyword>
<dbReference type="PRINTS" id="PR00099">
    <property type="entry name" value="CPSGATASE"/>
</dbReference>
<dbReference type="GO" id="GO:0000162">
    <property type="term" value="P:L-tryptophan biosynthetic process"/>
    <property type="evidence" value="ECO:0007669"/>
    <property type="project" value="UniProtKB-UniRule"/>
</dbReference>
<feature type="binding site" evidence="10">
    <location>
        <begin position="300"/>
        <end position="308"/>
    </location>
    <ligand>
        <name>5-phospho-alpha-D-ribose 1-diphosphate</name>
        <dbReference type="ChEBI" id="CHEBI:58017"/>
    </ligand>
</feature>
<dbReference type="Gene3D" id="1.20.970.10">
    <property type="entry name" value="Transferase, Pyrimidine Nucleoside Phosphorylase, Chain C"/>
    <property type="match status" value="1"/>
</dbReference>
<keyword evidence="3 10" id="KW-0328">Glycosyltransferase</keyword>
<dbReference type="PANTHER" id="PTHR43285:SF2">
    <property type="entry name" value="ANTHRANILATE PHOSPHORIBOSYLTRANSFERASE"/>
    <property type="match status" value="1"/>
</dbReference>
<comment type="similarity">
    <text evidence="10">Belongs to the anthranilate phosphoribosyltransferase family.</text>
</comment>
<dbReference type="InterPro" id="IPR035902">
    <property type="entry name" value="Nuc_phospho_transferase"/>
</dbReference>
<evidence type="ECO:0000256" key="6">
    <source>
        <dbReference type="ARBA" id="ARBA00022962"/>
    </source>
</evidence>
<dbReference type="EMBL" id="JAINWA010000001">
    <property type="protein sequence ID" value="MCD1653972.1"/>
    <property type="molecule type" value="Genomic_DNA"/>
</dbReference>
<dbReference type="Gene3D" id="3.40.50.880">
    <property type="match status" value="1"/>
</dbReference>
<dbReference type="AlphaFoldDB" id="A0AAE3EG30"/>
<feature type="binding site" evidence="10">
    <location>
        <position position="272"/>
    </location>
    <ligand>
        <name>anthranilate</name>
        <dbReference type="ChEBI" id="CHEBI:16567"/>
        <label>1</label>
    </ligand>
</feature>
<feature type="binding site" evidence="10">
    <location>
        <position position="280"/>
    </location>
    <ligand>
        <name>5-phospho-alpha-D-ribose 1-diphosphate</name>
        <dbReference type="ChEBI" id="CHEBI:58017"/>
    </ligand>
</feature>
<keyword evidence="15" id="KW-1185">Reference proteome</keyword>
<dbReference type="Pfam" id="PF02885">
    <property type="entry name" value="Glycos_trans_3N"/>
    <property type="match status" value="1"/>
</dbReference>